<evidence type="ECO:0000256" key="2">
    <source>
        <dbReference type="ARBA" id="ARBA00007025"/>
    </source>
</evidence>
<feature type="domain" description="Helicase C-terminal" evidence="11">
    <location>
        <begin position="581"/>
        <end position="749"/>
    </location>
</feature>
<dbReference type="SMART" id="SM00490">
    <property type="entry name" value="HELICc"/>
    <property type="match status" value="1"/>
</dbReference>
<evidence type="ECO:0000259" key="10">
    <source>
        <dbReference type="PROSITE" id="PS51192"/>
    </source>
</evidence>
<dbReference type="InterPro" id="IPR027417">
    <property type="entry name" value="P-loop_NTPase"/>
</dbReference>
<feature type="domain" description="Helicase ATP-binding" evidence="10">
    <location>
        <begin position="220"/>
        <end position="390"/>
    </location>
</feature>
<keyword evidence="3" id="KW-0547">Nucleotide-binding</keyword>
<dbReference type="PROSITE" id="PS51192">
    <property type="entry name" value="HELICASE_ATP_BIND_1"/>
    <property type="match status" value="1"/>
</dbReference>
<dbReference type="SMART" id="SM00487">
    <property type="entry name" value="DEXDc"/>
    <property type="match status" value="1"/>
</dbReference>
<dbReference type="GO" id="GO:0005634">
    <property type="term" value="C:nucleus"/>
    <property type="evidence" value="ECO:0007669"/>
    <property type="project" value="UniProtKB-SubCell"/>
</dbReference>
<reference evidence="12" key="1">
    <citation type="submission" date="2022-01" db="EMBL/GenBank/DDBJ databases">
        <authorList>
            <person name="King R."/>
        </authorList>
    </citation>
    <scope>NUCLEOTIDE SEQUENCE</scope>
</reference>
<dbReference type="InterPro" id="IPR001650">
    <property type="entry name" value="Helicase_C-like"/>
</dbReference>
<evidence type="ECO:0000256" key="3">
    <source>
        <dbReference type="ARBA" id="ARBA00022741"/>
    </source>
</evidence>
<evidence type="ECO:0000256" key="5">
    <source>
        <dbReference type="ARBA" id="ARBA00022806"/>
    </source>
</evidence>
<dbReference type="Gene3D" id="3.40.50.300">
    <property type="entry name" value="P-loop containing nucleotide triphosphate hydrolases"/>
    <property type="match status" value="1"/>
</dbReference>
<feature type="compositionally biased region" description="Basic and acidic residues" evidence="9">
    <location>
        <begin position="87"/>
        <end position="102"/>
    </location>
</feature>
<dbReference type="GO" id="GO:0016787">
    <property type="term" value="F:hydrolase activity"/>
    <property type="evidence" value="ECO:0007669"/>
    <property type="project" value="UniProtKB-KW"/>
</dbReference>
<dbReference type="PROSITE" id="PS51194">
    <property type="entry name" value="HELICASE_CTER"/>
    <property type="match status" value="1"/>
</dbReference>
<dbReference type="InterPro" id="IPR038718">
    <property type="entry name" value="SNF2-like_sf"/>
</dbReference>
<keyword evidence="7" id="KW-0175">Coiled coil</keyword>
<name>A0A9P0GC76_9CUCU</name>
<evidence type="ECO:0000256" key="7">
    <source>
        <dbReference type="ARBA" id="ARBA00023054"/>
    </source>
</evidence>
<dbReference type="Gene3D" id="3.40.50.10810">
    <property type="entry name" value="Tandem AAA-ATPase domain"/>
    <property type="match status" value="1"/>
</dbReference>
<dbReference type="InterPro" id="IPR049730">
    <property type="entry name" value="SNF2/RAD54-like_C"/>
</dbReference>
<proteinExistence type="inferred from homology"/>
<dbReference type="InterPro" id="IPR000330">
    <property type="entry name" value="SNF2_N"/>
</dbReference>
<dbReference type="SUPFAM" id="SSF52540">
    <property type="entry name" value="P-loop containing nucleoside triphosphate hydrolases"/>
    <property type="match status" value="2"/>
</dbReference>
<evidence type="ECO:0000259" key="11">
    <source>
        <dbReference type="PROSITE" id="PS51194"/>
    </source>
</evidence>
<dbReference type="GO" id="GO:0005524">
    <property type="term" value="F:ATP binding"/>
    <property type="evidence" value="ECO:0007669"/>
    <property type="project" value="UniProtKB-KW"/>
</dbReference>
<gene>
    <name evidence="12" type="ORF">PSYICH_LOCUS7545</name>
</gene>
<dbReference type="Pfam" id="PF00271">
    <property type="entry name" value="Helicase_C"/>
    <property type="match status" value="1"/>
</dbReference>
<feature type="region of interest" description="Disordered" evidence="9">
    <location>
        <begin position="87"/>
        <end position="114"/>
    </location>
</feature>
<evidence type="ECO:0000256" key="1">
    <source>
        <dbReference type="ARBA" id="ARBA00004123"/>
    </source>
</evidence>
<evidence type="ECO:0000256" key="6">
    <source>
        <dbReference type="ARBA" id="ARBA00022840"/>
    </source>
</evidence>
<keyword evidence="8" id="KW-0539">Nucleus</keyword>
<comment type="similarity">
    <text evidence="2">Belongs to the SNF2/RAD54 helicase family.</text>
</comment>
<dbReference type="PANTHER" id="PTHR10799">
    <property type="entry name" value="SNF2/RAD54 HELICASE FAMILY"/>
    <property type="match status" value="1"/>
</dbReference>
<dbReference type="FunFam" id="3.40.50.10810:FF:000015">
    <property type="entry name" value="lymphoid-specific helicase isoform X1"/>
    <property type="match status" value="1"/>
</dbReference>
<accession>A0A9P0GC76</accession>
<evidence type="ECO:0000313" key="12">
    <source>
        <dbReference type="EMBL" id="CAH1105621.1"/>
    </source>
</evidence>
<protein>
    <submittedName>
        <fullName evidence="12">Uncharacterized protein</fullName>
    </submittedName>
</protein>
<keyword evidence="5" id="KW-0347">Helicase</keyword>
<evidence type="ECO:0000313" key="13">
    <source>
        <dbReference type="Proteomes" id="UP001153636"/>
    </source>
</evidence>
<sequence>MEQNHPDIETIEDIREQILTDKEKEELYRLLRIEEKRMAAELKAQKELKKEQQKLLDIEEKLRLKEEKVRLREEHKEEQNKLRLEKAEQKRRDMLSREQEKYKKLKERKRAEEEAVQRRKETALKGMQYLLNISEKYSDFFRDKLIPETEGASKVLQDKNKLQPTVSDMKQAADRKSEKTASKGAIKKQVSDTIDVMKMLNYFVGGELRQYQIDGVKWMNTLFENGINGILADEMGLGKTVQIIALICHLMERKIPGPYLVIAPLSTIPNWESEFERFAPSVPVFVFHGSEHDRKAQYSSLMKKYAIGDFKTQGVILTTYQVPLLEFSFLSKFQWQYIIIDEGHRIKNHESRLAVNLRKLDSANRLLLTGTPIHNNITELWSLLHFLMPHIFNNVDTFASLLMLQDMDDENKLLEQEEKTNLISTLHRVLEPFVLRRLKKDVLGDNVPKKEANIYCQLSKLQRDLYSYVLNKNLTSLFRIVEEPLGPRRKRKLVEYLEDSDDDFSDEEPKIANAQALKSNKKIEKEQAQFAIRLTMGNPMMMFKKIVDHPYLVHFPLDPDAPTKSLLINEDLITSSGKMIVLEQMLERLKENGHKVLLFSTLVMTLDLIEEFFIMRDYTYRRLDGSHNLEQRKDSIDSFNNDPNILAFLISTRSGGLGLNLVGADTVIFFDRDWNPQVDIQAQDRCHRIGQTKPVMVYTLVSKGTIDEQIIETGHKKRLLEKVVIKDGKFQKVVGKKGDAAKLQSELVELQKLLKDDSHQRQALASIEAMEKLLDRSELYAQMNMKYKPVKRNNNNNIDEKENKMNY</sequence>
<organism evidence="12 13">
    <name type="scientific">Psylliodes chrysocephalus</name>
    <dbReference type="NCBI Taxonomy" id="3402493"/>
    <lineage>
        <taxon>Eukaryota</taxon>
        <taxon>Metazoa</taxon>
        <taxon>Ecdysozoa</taxon>
        <taxon>Arthropoda</taxon>
        <taxon>Hexapoda</taxon>
        <taxon>Insecta</taxon>
        <taxon>Pterygota</taxon>
        <taxon>Neoptera</taxon>
        <taxon>Endopterygota</taxon>
        <taxon>Coleoptera</taxon>
        <taxon>Polyphaga</taxon>
        <taxon>Cucujiformia</taxon>
        <taxon>Chrysomeloidea</taxon>
        <taxon>Chrysomelidae</taxon>
        <taxon>Galerucinae</taxon>
        <taxon>Alticini</taxon>
        <taxon>Psylliodes</taxon>
    </lineage>
</organism>
<evidence type="ECO:0000256" key="8">
    <source>
        <dbReference type="ARBA" id="ARBA00023242"/>
    </source>
</evidence>
<keyword evidence="13" id="KW-1185">Reference proteome</keyword>
<dbReference type="EMBL" id="OV651814">
    <property type="protein sequence ID" value="CAH1105621.1"/>
    <property type="molecule type" value="Genomic_DNA"/>
</dbReference>
<dbReference type="GO" id="GO:0004386">
    <property type="term" value="F:helicase activity"/>
    <property type="evidence" value="ECO:0007669"/>
    <property type="project" value="UniProtKB-KW"/>
</dbReference>
<feature type="region of interest" description="Disordered" evidence="9">
    <location>
        <begin position="156"/>
        <end position="184"/>
    </location>
</feature>
<comment type="subcellular location">
    <subcellularLocation>
        <location evidence="1">Nucleus</location>
    </subcellularLocation>
</comment>
<evidence type="ECO:0000256" key="4">
    <source>
        <dbReference type="ARBA" id="ARBA00022801"/>
    </source>
</evidence>
<keyword evidence="4" id="KW-0378">Hydrolase</keyword>
<dbReference type="Pfam" id="PF00176">
    <property type="entry name" value="SNF2-rel_dom"/>
    <property type="match status" value="1"/>
</dbReference>
<evidence type="ECO:0000256" key="9">
    <source>
        <dbReference type="SAM" id="MobiDB-lite"/>
    </source>
</evidence>
<dbReference type="Proteomes" id="UP001153636">
    <property type="component" value="Chromosome 2"/>
</dbReference>
<feature type="compositionally biased region" description="Basic and acidic residues" evidence="9">
    <location>
        <begin position="171"/>
        <end position="181"/>
    </location>
</feature>
<dbReference type="CDD" id="cd18793">
    <property type="entry name" value="SF2_C_SNF"/>
    <property type="match status" value="1"/>
</dbReference>
<dbReference type="OrthoDB" id="448448at2759"/>
<dbReference type="AlphaFoldDB" id="A0A9P0GC76"/>
<keyword evidence="6" id="KW-0067">ATP-binding</keyword>
<dbReference type="InterPro" id="IPR014001">
    <property type="entry name" value="Helicase_ATP-bd"/>
</dbReference>